<dbReference type="AlphaFoldDB" id="A0A3D4S4K4"/>
<gene>
    <name evidence="2" type="ORF">DIW15_03375</name>
</gene>
<evidence type="ECO:0000313" key="2">
    <source>
        <dbReference type="EMBL" id="HCS93737.1"/>
    </source>
</evidence>
<dbReference type="CDD" id="cd00211">
    <property type="entry name" value="PTS_IIA_fru"/>
    <property type="match status" value="1"/>
</dbReference>
<dbReference type="PANTHER" id="PTHR47738">
    <property type="entry name" value="PTS SYSTEM FRUCTOSE-LIKE EIIA COMPONENT-RELATED"/>
    <property type="match status" value="1"/>
</dbReference>
<dbReference type="RefSeq" id="WP_022797085.1">
    <property type="nucleotide sequence ID" value="NZ_JBQEAI010000078.1"/>
</dbReference>
<protein>
    <submittedName>
        <fullName evidence="2">PTS fructose transporter subunit IIA</fullName>
    </submittedName>
</protein>
<evidence type="ECO:0000313" key="3">
    <source>
        <dbReference type="Proteomes" id="UP000262195"/>
    </source>
</evidence>
<proteinExistence type="predicted"/>
<dbReference type="InterPro" id="IPR002178">
    <property type="entry name" value="PTS_EIIA_type-2_dom"/>
</dbReference>
<evidence type="ECO:0000259" key="1">
    <source>
        <dbReference type="PROSITE" id="PS51094"/>
    </source>
</evidence>
<dbReference type="SUPFAM" id="SSF55804">
    <property type="entry name" value="Phoshotransferase/anion transport protein"/>
    <property type="match status" value="1"/>
</dbReference>
<comment type="caution">
    <text evidence="2">The sequence shown here is derived from an EMBL/GenBank/DDBJ whole genome shotgun (WGS) entry which is preliminary data.</text>
</comment>
<feature type="domain" description="PTS EIIA type-2" evidence="1">
    <location>
        <begin position="9"/>
        <end position="157"/>
    </location>
</feature>
<sequence>MDGKKKISDYLKGPLIFVDADFKTQNEVFEAINKEALKQKFVTPTFLSKLTEREQTFPTGIPLEKIGAAIPHTDAECVSEEFIAIVTVKKPVDFKSMEDGVTIVPARIIFVLALNQPHAQLEMLQSLMGVLQNEKLLEKLLEASDKTTFFNTMIENNL</sequence>
<dbReference type="InterPro" id="IPR051541">
    <property type="entry name" value="PTS_SugarTrans_NitroReg"/>
</dbReference>
<dbReference type="STRING" id="1121105.GCA_000421665_01829"/>
<dbReference type="PANTHER" id="PTHR47738:SF3">
    <property type="entry name" value="PHOSPHOTRANSFERASE SYSTEM MANNITOL_FRUCTOSE-SPECIFIC IIA DOMAIN CONTAINING PROTEIN"/>
    <property type="match status" value="1"/>
</dbReference>
<dbReference type="Pfam" id="PF00359">
    <property type="entry name" value="PTS_EIIA_2"/>
    <property type="match status" value="1"/>
</dbReference>
<dbReference type="EMBL" id="DQHO01000021">
    <property type="protein sequence ID" value="HCS93737.1"/>
    <property type="molecule type" value="Genomic_DNA"/>
</dbReference>
<dbReference type="Gene3D" id="3.40.930.10">
    <property type="entry name" value="Mannitol-specific EII, Chain A"/>
    <property type="match status" value="1"/>
</dbReference>
<dbReference type="PROSITE" id="PS51094">
    <property type="entry name" value="PTS_EIIA_TYPE_2"/>
    <property type="match status" value="1"/>
</dbReference>
<dbReference type="InterPro" id="IPR016152">
    <property type="entry name" value="PTrfase/Anion_transptr"/>
</dbReference>
<dbReference type="Proteomes" id="UP000262195">
    <property type="component" value="Unassembled WGS sequence"/>
</dbReference>
<organism evidence="2 3">
    <name type="scientific">Bavariicoccus seileri</name>
    <dbReference type="NCBI Taxonomy" id="549685"/>
    <lineage>
        <taxon>Bacteria</taxon>
        <taxon>Bacillati</taxon>
        <taxon>Bacillota</taxon>
        <taxon>Bacilli</taxon>
        <taxon>Lactobacillales</taxon>
        <taxon>Enterococcaceae</taxon>
        <taxon>Bavariicoccus</taxon>
    </lineage>
</organism>
<accession>A0A3D4S4K4</accession>
<name>A0A3D4S4K4_9ENTE</name>
<reference evidence="2 3" key="1">
    <citation type="journal article" date="2018" name="Nat. Biotechnol.">
        <title>A standardized bacterial taxonomy based on genome phylogeny substantially revises the tree of life.</title>
        <authorList>
            <person name="Parks D.H."/>
            <person name="Chuvochina M."/>
            <person name="Waite D.W."/>
            <person name="Rinke C."/>
            <person name="Skarshewski A."/>
            <person name="Chaumeil P.A."/>
            <person name="Hugenholtz P."/>
        </authorList>
    </citation>
    <scope>NUCLEOTIDE SEQUENCE [LARGE SCALE GENOMIC DNA]</scope>
    <source>
        <strain evidence="2">UBA11306</strain>
    </source>
</reference>